<keyword evidence="4" id="KW-0288">FMN</keyword>
<dbReference type="AlphaFoldDB" id="A0A7J3ZL32"/>
<reference evidence="7" key="1">
    <citation type="journal article" date="2020" name="mSystems">
        <title>Genome- and Community-Level Interaction Insights into Carbon Utilization and Element Cycling Functions of Hydrothermarchaeota in Hydrothermal Sediment.</title>
        <authorList>
            <person name="Zhou Z."/>
            <person name="Liu Y."/>
            <person name="Xu W."/>
            <person name="Pan J."/>
            <person name="Luo Z.H."/>
            <person name="Li M."/>
        </authorList>
    </citation>
    <scope>NUCLEOTIDE SEQUENCE [LARGE SCALE GENOMIC DNA]</scope>
    <source>
        <strain evidence="7">SpSt-1116</strain>
    </source>
</reference>
<feature type="domain" description="Nitroreductase" evidence="6">
    <location>
        <begin position="20"/>
        <end position="159"/>
    </location>
</feature>
<comment type="caution">
    <text evidence="7">The sequence shown here is derived from an EMBL/GenBank/DDBJ whole genome shotgun (WGS) entry which is preliminary data.</text>
</comment>
<evidence type="ECO:0000256" key="3">
    <source>
        <dbReference type="ARBA" id="ARBA00022630"/>
    </source>
</evidence>
<dbReference type="SUPFAM" id="SSF55469">
    <property type="entry name" value="FMN-dependent nitroreductase-like"/>
    <property type="match status" value="1"/>
</dbReference>
<name>A0A7J3ZL32_9CREN</name>
<organism evidence="7">
    <name type="scientific">Fervidicoccus fontis</name>
    <dbReference type="NCBI Taxonomy" id="683846"/>
    <lineage>
        <taxon>Archaea</taxon>
        <taxon>Thermoproteota</taxon>
        <taxon>Thermoprotei</taxon>
        <taxon>Fervidicoccales</taxon>
        <taxon>Fervidicoccaceae</taxon>
        <taxon>Fervidicoccus</taxon>
    </lineage>
</organism>
<proteinExistence type="inferred from homology"/>
<dbReference type="Pfam" id="PF00881">
    <property type="entry name" value="Nitroreductase"/>
    <property type="match status" value="1"/>
</dbReference>
<evidence type="ECO:0000313" key="7">
    <source>
        <dbReference type="EMBL" id="HHQ80779.1"/>
    </source>
</evidence>
<evidence type="ECO:0000259" key="6">
    <source>
        <dbReference type="Pfam" id="PF00881"/>
    </source>
</evidence>
<evidence type="ECO:0000256" key="1">
    <source>
        <dbReference type="ARBA" id="ARBA00001917"/>
    </source>
</evidence>
<dbReference type="GO" id="GO:0016491">
    <property type="term" value="F:oxidoreductase activity"/>
    <property type="evidence" value="ECO:0007669"/>
    <property type="project" value="UniProtKB-KW"/>
</dbReference>
<dbReference type="PANTHER" id="PTHR43673">
    <property type="entry name" value="NAD(P)H NITROREDUCTASE YDGI-RELATED"/>
    <property type="match status" value="1"/>
</dbReference>
<dbReference type="InterPro" id="IPR000415">
    <property type="entry name" value="Nitroreductase-like"/>
</dbReference>
<keyword evidence="3" id="KW-0285">Flavoprotein</keyword>
<evidence type="ECO:0000256" key="5">
    <source>
        <dbReference type="ARBA" id="ARBA00023002"/>
    </source>
</evidence>
<dbReference type="Gene3D" id="3.40.109.10">
    <property type="entry name" value="NADH Oxidase"/>
    <property type="match status" value="1"/>
</dbReference>
<accession>A0A7J3ZL32</accession>
<sequence>MRCLEDLLRGFYRRASFDARIEPPAIVKLLKVLRLVPSQANLQPWEIVVVDDDRVKERVFEAALDPLLRENGELKPAWIKRAPVLLVVCADVDRVTRRYGSRGREFALQDAFAAALMVVLKALELGYMPGIVREFDVNRLREAVNAPESLEPVAIIALGTPGGEIEIAKPSLDVEDFVHYNAWGRELWT</sequence>
<dbReference type="EMBL" id="DRZC01000072">
    <property type="protein sequence ID" value="HHQ80779.1"/>
    <property type="molecule type" value="Genomic_DNA"/>
</dbReference>
<evidence type="ECO:0000256" key="4">
    <source>
        <dbReference type="ARBA" id="ARBA00022643"/>
    </source>
</evidence>
<keyword evidence="5" id="KW-0560">Oxidoreductase</keyword>
<dbReference type="InterPro" id="IPR029479">
    <property type="entry name" value="Nitroreductase"/>
</dbReference>
<gene>
    <name evidence="7" type="ORF">ENM78_04965</name>
</gene>
<protein>
    <recommendedName>
        <fullName evidence="6">Nitroreductase domain-containing protein</fullName>
    </recommendedName>
</protein>
<dbReference type="PANTHER" id="PTHR43673:SF2">
    <property type="entry name" value="NITROREDUCTASE"/>
    <property type="match status" value="1"/>
</dbReference>
<comment type="cofactor">
    <cofactor evidence="1">
        <name>FMN</name>
        <dbReference type="ChEBI" id="CHEBI:58210"/>
    </cofactor>
</comment>
<comment type="similarity">
    <text evidence="2">Belongs to the nitroreductase family.</text>
</comment>
<evidence type="ECO:0000256" key="2">
    <source>
        <dbReference type="ARBA" id="ARBA00007118"/>
    </source>
</evidence>